<sequence>MSSQKCVVEGCNLEYDVVCSFSFY</sequence>
<gene>
    <name evidence="1" type="ORF">KGM_210645A</name>
</gene>
<evidence type="ECO:0000313" key="1">
    <source>
        <dbReference type="EMBL" id="OWR50898.1"/>
    </source>
</evidence>
<name>A0A212FB00_DANPL</name>
<accession>A0A212FB00</accession>
<feature type="non-terminal residue" evidence="1">
    <location>
        <position position="24"/>
    </location>
</feature>
<organism evidence="1 2">
    <name type="scientific">Danaus plexippus plexippus</name>
    <dbReference type="NCBI Taxonomy" id="278856"/>
    <lineage>
        <taxon>Eukaryota</taxon>
        <taxon>Metazoa</taxon>
        <taxon>Ecdysozoa</taxon>
        <taxon>Arthropoda</taxon>
        <taxon>Hexapoda</taxon>
        <taxon>Insecta</taxon>
        <taxon>Pterygota</taxon>
        <taxon>Neoptera</taxon>
        <taxon>Endopterygota</taxon>
        <taxon>Lepidoptera</taxon>
        <taxon>Glossata</taxon>
        <taxon>Ditrysia</taxon>
        <taxon>Papilionoidea</taxon>
        <taxon>Nymphalidae</taxon>
        <taxon>Danainae</taxon>
        <taxon>Danaini</taxon>
        <taxon>Danaina</taxon>
        <taxon>Danaus</taxon>
        <taxon>Danaus</taxon>
    </lineage>
</organism>
<keyword evidence="2" id="KW-1185">Reference proteome</keyword>
<comment type="caution">
    <text evidence="1">The sequence shown here is derived from an EMBL/GenBank/DDBJ whole genome shotgun (WGS) entry which is preliminary data.</text>
</comment>
<protein>
    <submittedName>
        <fullName evidence="1">Uncharacterized protein</fullName>
    </submittedName>
</protein>
<evidence type="ECO:0000313" key="2">
    <source>
        <dbReference type="Proteomes" id="UP000007151"/>
    </source>
</evidence>
<dbReference type="InParanoid" id="A0A212FB00"/>
<dbReference type="Proteomes" id="UP000007151">
    <property type="component" value="Unassembled WGS sequence"/>
</dbReference>
<proteinExistence type="predicted"/>
<dbReference type="EMBL" id="AGBW02009405">
    <property type="protein sequence ID" value="OWR50898.1"/>
    <property type="molecule type" value="Genomic_DNA"/>
</dbReference>
<dbReference type="AlphaFoldDB" id="A0A212FB00"/>
<dbReference type="KEGG" id="dpl:KGM_210645A"/>
<reference evidence="1 2" key="1">
    <citation type="journal article" date="2011" name="Cell">
        <title>The monarch butterfly genome yields insights into long-distance migration.</title>
        <authorList>
            <person name="Zhan S."/>
            <person name="Merlin C."/>
            <person name="Boore J.L."/>
            <person name="Reppert S.M."/>
        </authorList>
    </citation>
    <scope>NUCLEOTIDE SEQUENCE [LARGE SCALE GENOMIC DNA]</scope>
    <source>
        <strain evidence="1">F-2</strain>
    </source>
</reference>